<dbReference type="RefSeq" id="WP_094455467.1">
    <property type="nucleotide sequence ID" value="NZ_NOXU01000025.1"/>
</dbReference>
<organism evidence="2 3">
    <name type="scientific">Niveispirillum lacus</name>
    <dbReference type="NCBI Taxonomy" id="1981099"/>
    <lineage>
        <taxon>Bacteria</taxon>
        <taxon>Pseudomonadati</taxon>
        <taxon>Pseudomonadota</taxon>
        <taxon>Alphaproteobacteria</taxon>
        <taxon>Rhodospirillales</taxon>
        <taxon>Azospirillaceae</taxon>
        <taxon>Niveispirillum</taxon>
    </lineage>
</organism>
<dbReference type="InterPro" id="IPR022789">
    <property type="entry name" value="ParD"/>
</dbReference>
<dbReference type="Proteomes" id="UP000216998">
    <property type="component" value="Unassembled WGS sequence"/>
</dbReference>
<dbReference type="EMBL" id="NOXU01000025">
    <property type="protein sequence ID" value="OYQ35643.1"/>
    <property type="molecule type" value="Genomic_DNA"/>
</dbReference>
<name>A0A255Z2A9_9PROT</name>
<dbReference type="SUPFAM" id="SSF47598">
    <property type="entry name" value="Ribbon-helix-helix"/>
    <property type="match status" value="1"/>
</dbReference>
<dbReference type="InterPro" id="IPR010985">
    <property type="entry name" value="Ribbon_hlx_hlx"/>
</dbReference>
<evidence type="ECO:0000256" key="1">
    <source>
        <dbReference type="ARBA" id="ARBA00022649"/>
    </source>
</evidence>
<keyword evidence="1" id="KW-1277">Toxin-antitoxin system</keyword>
<keyword evidence="3" id="KW-1185">Reference proteome</keyword>
<proteinExistence type="predicted"/>
<accession>A0A255Z2A9</accession>
<reference evidence="2 3" key="1">
    <citation type="submission" date="2017-07" db="EMBL/GenBank/DDBJ databases">
        <title>Niveispirillum cyanobacteriorum sp. nov., isolated from cyanobacterial aggregates in a eutrophic lake.</title>
        <authorList>
            <person name="Cai H."/>
        </authorList>
    </citation>
    <scope>NUCLEOTIDE SEQUENCE [LARGE SCALE GENOMIC DNA]</scope>
    <source>
        <strain evidence="3">TH1-14</strain>
    </source>
</reference>
<sequence>MPDIQKISVAVTGDQLSAMRDAVATGDYATTSEIVREAVRDWQLKRAQRQDELACLRQAWNEGKESGGRALFDVEEVLVRAQARRDLSDFG</sequence>
<gene>
    <name evidence="2" type="ORF">CHU95_07435</name>
</gene>
<evidence type="ECO:0000313" key="2">
    <source>
        <dbReference type="EMBL" id="OYQ35643.1"/>
    </source>
</evidence>
<dbReference type="Gene3D" id="6.10.10.120">
    <property type="entry name" value="Antitoxin ParD1-like"/>
    <property type="match status" value="1"/>
</dbReference>
<dbReference type="AlphaFoldDB" id="A0A255Z2A9"/>
<evidence type="ECO:0000313" key="3">
    <source>
        <dbReference type="Proteomes" id="UP000216998"/>
    </source>
</evidence>
<dbReference type="Pfam" id="PF03693">
    <property type="entry name" value="ParD_antitoxin"/>
    <property type="match status" value="1"/>
</dbReference>
<comment type="caution">
    <text evidence="2">The sequence shown here is derived from an EMBL/GenBank/DDBJ whole genome shotgun (WGS) entry which is preliminary data.</text>
</comment>
<protein>
    <submittedName>
        <fullName evidence="2">CopG family transcriptional regulator</fullName>
    </submittedName>
</protein>
<dbReference type="OrthoDB" id="514770at2"/>
<dbReference type="GO" id="GO:0006355">
    <property type="term" value="P:regulation of DNA-templated transcription"/>
    <property type="evidence" value="ECO:0007669"/>
    <property type="project" value="InterPro"/>
</dbReference>
<dbReference type="InterPro" id="IPR038296">
    <property type="entry name" value="ParD_sf"/>
</dbReference>